<evidence type="ECO:0000256" key="6">
    <source>
        <dbReference type="SAM" id="MobiDB-lite"/>
    </source>
</evidence>
<keyword evidence="8" id="KW-1185">Reference proteome</keyword>
<dbReference type="GO" id="GO:0006508">
    <property type="term" value="P:proteolysis"/>
    <property type="evidence" value="ECO:0007669"/>
    <property type="project" value="UniProtKB-KW"/>
</dbReference>
<dbReference type="SUPFAM" id="SSF54001">
    <property type="entry name" value="Cysteine proteinases"/>
    <property type="match status" value="1"/>
</dbReference>
<evidence type="ECO:0000259" key="7">
    <source>
        <dbReference type="PROSITE" id="PS50600"/>
    </source>
</evidence>
<evidence type="ECO:0000256" key="5">
    <source>
        <dbReference type="SAM" id="Coils"/>
    </source>
</evidence>
<dbReference type="GO" id="GO:0060255">
    <property type="term" value="P:regulation of macromolecule metabolic process"/>
    <property type="evidence" value="ECO:0007669"/>
    <property type="project" value="UniProtKB-ARBA"/>
</dbReference>
<dbReference type="InterPro" id="IPR038765">
    <property type="entry name" value="Papain-like_cys_pep_sf"/>
</dbReference>
<keyword evidence="2" id="KW-0645">Protease</keyword>
<dbReference type="Gene3D" id="3.40.395.10">
    <property type="entry name" value="Adenoviral Proteinase, Chain A"/>
    <property type="match status" value="1"/>
</dbReference>
<comment type="similarity">
    <text evidence="1">Belongs to the peptidase C48 family.</text>
</comment>
<evidence type="ECO:0000256" key="3">
    <source>
        <dbReference type="ARBA" id="ARBA00022801"/>
    </source>
</evidence>
<protein>
    <submittedName>
        <fullName evidence="9">Ubiquitin-like protease family profile domain-containing protein</fullName>
    </submittedName>
</protein>
<evidence type="ECO:0000313" key="9">
    <source>
        <dbReference type="WBParaSite" id="Gr19_v10_g8884.t1"/>
    </source>
</evidence>
<organism evidence="8 9">
    <name type="scientific">Globodera rostochiensis</name>
    <name type="common">Golden nematode worm</name>
    <name type="synonym">Heterodera rostochiensis</name>
    <dbReference type="NCBI Taxonomy" id="31243"/>
    <lineage>
        <taxon>Eukaryota</taxon>
        <taxon>Metazoa</taxon>
        <taxon>Ecdysozoa</taxon>
        <taxon>Nematoda</taxon>
        <taxon>Chromadorea</taxon>
        <taxon>Rhabditida</taxon>
        <taxon>Tylenchina</taxon>
        <taxon>Tylenchomorpha</taxon>
        <taxon>Tylenchoidea</taxon>
        <taxon>Heteroderidae</taxon>
        <taxon>Heteroderinae</taxon>
        <taxon>Globodera</taxon>
    </lineage>
</organism>
<dbReference type="GO" id="GO:0080090">
    <property type="term" value="P:regulation of primary metabolic process"/>
    <property type="evidence" value="ECO:0007669"/>
    <property type="project" value="UniProtKB-ARBA"/>
</dbReference>
<evidence type="ECO:0000256" key="1">
    <source>
        <dbReference type="ARBA" id="ARBA00005234"/>
    </source>
</evidence>
<dbReference type="Pfam" id="PF02902">
    <property type="entry name" value="Peptidase_C48"/>
    <property type="match status" value="1"/>
</dbReference>
<proteinExistence type="inferred from homology"/>
<feature type="coiled-coil region" evidence="5">
    <location>
        <begin position="274"/>
        <end position="320"/>
    </location>
</feature>
<evidence type="ECO:0000256" key="2">
    <source>
        <dbReference type="ARBA" id="ARBA00022670"/>
    </source>
</evidence>
<dbReference type="GO" id="GO:0016929">
    <property type="term" value="F:deSUMOylase activity"/>
    <property type="evidence" value="ECO:0007669"/>
    <property type="project" value="TreeGrafter"/>
</dbReference>
<feature type="domain" description="Ubiquitin-like protease family profile" evidence="7">
    <location>
        <begin position="365"/>
        <end position="528"/>
    </location>
</feature>
<dbReference type="PROSITE" id="PS50600">
    <property type="entry name" value="ULP_PROTEASE"/>
    <property type="match status" value="1"/>
</dbReference>
<dbReference type="GO" id="GO:0005634">
    <property type="term" value="C:nucleus"/>
    <property type="evidence" value="ECO:0007669"/>
    <property type="project" value="TreeGrafter"/>
</dbReference>
<accession>A0A914IDI0</accession>
<sequence>MWKILVEVPHSRQCAPSFYRPSRFDVTNNIASKFSTHHHFGDGLNFFEKSTNSQFSAISQEPVPLASNRFRFREIYGHQQESQVNDLFLKNLENSQRNDRSRYNPYSSASKNHRLNKILYKSVTNIEDLSPIPNKYAGFSIKDKLAYMKKTIDGWDITNLPNKENKIHTTSAAGQFRHLDSNGLSTILTKSFNPSKTSTPMPGMYQTNNSSERSRPFLKEKKEEASKIVSQAAMMETPSSSRKESSLATSECIKQEKPSVTSMLFRPFQQWWRGKKYNDEQEDRKKEAQRLEKEVRLREKSRHNRELIEEEDRRVRLQLEGLVLERRVPPKEEFPELSNAAKQSVKIIWSRSEPFTKVFVSGFGADITRKDLLTLHGSEWLNDEVINFFLNLIVERNSKDPNLPNVYTFNTFFYQKLQTNGFAGVKRWTRKVDIFSYEILIVPVHLPNHWCMAVIDLKERKVDYYDSMSGSNETCLQLLSDYLGDESIDKRKQQFSSSGWTMECRKDIPRQSNFSDCGMFSCLFAEYASRRAPITFTQKHISYFRERMCYEIYQKKLLD</sequence>
<dbReference type="FunFam" id="3.40.395.10:FF:000001">
    <property type="entry name" value="Sentrin-specific protease 1"/>
    <property type="match status" value="1"/>
</dbReference>
<dbReference type="GO" id="GO:0016926">
    <property type="term" value="P:protein desumoylation"/>
    <property type="evidence" value="ECO:0007669"/>
    <property type="project" value="TreeGrafter"/>
</dbReference>
<dbReference type="PANTHER" id="PTHR12606">
    <property type="entry name" value="SENTRIN/SUMO-SPECIFIC PROTEASE"/>
    <property type="match status" value="1"/>
</dbReference>
<dbReference type="AlphaFoldDB" id="A0A914IDI0"/>
<reference evidence="9" key="1">
    <citation type="submission" date="2022-11" db="UniProtKB">
        <authorList>
            <consortium name="WormBaseParasite"/>
        </authorList>
    </citation>
    <scope>IDENTIFICATION</scope>
</reference>
<dbReference type="InterPro" id="IPR003653">
    <property type="entry name" value="Peptidase_C48_C"/>
</dbReference>
<dbReference type="PANTHER" id="PTHR12606:SF141">
    <property type="entry name" value="GH15225P-RELATED"/>
    <property type="match status" value="1"/>
</dbReference>
<dbReference type="WBParaSite" id="Gr19_v10_g8884.t1">
    <property type="protein sequence ID" value="Gr19_v10_g8884.t1"/>
    <property type="gene ID" value="Gr19_v10_g8884"/>
</dbReference>
<keyword evidence="3" id="KW-0378">Hydrolase</keyword>
<feature type="region of interest" description="Disordered" evidence="6">
    <location>
        <begin position="192"/>
        <end position="219"/>
    </location>
</feature>
<name>A0A914IDI0_GLORO</name>
<evidence type="ECO:0000256" key="4">
    <source>
        <dbReference type="ARBA" id="ARBA00022807"/>
    </source>
</evidence>
<feature type="compositionally biased region" description="Polar residues" evidence="6">
    <location>
        <begin position="192"/>
        <end position="211"/>
    </location>
</feature>
<keyword evidence="5" id="KW-0175">Coiled coil</keyword>
<evidence type="ECO:0000313" key="8">
    <source>
        <dbReference type="Proteomes" id="UP000887572"/>
    </source>
</evidence>
<dbReference type="Proteomes" id="UP000887572">
    <property type="component" value="Unplaced"/>
</dbReference>
<keyword evidence="4" id="KW-0788">Thiol protease</keyword>